<organism evidence="1 2">
    <name type="scientific">Winogradskyella alexanderae</name>
    <dbReference type="NCBI Taxonomy" id="2877123"/>
    <lineage>
        <taxon>Bacteria</taxon>
        <taxon>Pseudomonadati</taxon>
        <taxon>Bacteroidota</taxon>
        <taxon>Flavobacteriia</taxon>
        <taxon>Flavobacteriales</taxon>
        <taxon>Flavobacteriaceae</taxon>
        <taxon>Winogradskyella</taxon>
    </lineage>
</organism>
<protein>
    <submittedName>
        <fullName evidence="1">Uncharacterized protein</fullName>
    </submittedName>
</protein>
<dbReference type="EMBL" id="JAIUJR010000023">
    <property type="protein sequence ID" value="MCA0133915.1"/>
    <property type="molecule type" value="Genomic_DNA"/>
</dbReference>
<keyword evidence="2" id="KW-1185">Reference proteome</keyword>
<comment type="caution">
    <text evidence="1">The sequence shown here is derived from an EMBL/GenBank/DDBJ whole genome shotgun (WGS) entry which is preliminary data.</text>
</comment>
<dbReference type="RefSeq" id="WP_224531924.1">
    <property type="nucleotide sequence ID" value="NZ_JAIUJR010000023.1"/>
</dbReference>
<gene>
    <name evidence="1" type="ORF">LBU54_15085</name>
</gene>
<reference evidence="2" key="1">
    <citation type="submission" date="2023-07" db="EMBL/GenBank/DDBJ databases">
        <authorList>
            <person name="Yue Y."/>
        </authorList>
    </citation>
    <scope>NUCLEOTIDE SEQUENCE [LARGE SCALE GENOMIC DNA]</scope>
    <source>
        <strain evidence="2">D23</strain>
    </source>
</reference>
<evidence type="ECO:0000313" key="2">
    <source>
        <dbReference type="Proteomes" id="UP001198901"/>
    </source>
</evidence>
<evidence type="ECO:0000313" key="1">
    <source>
        <dbReference type="EMBL" id="MCA0133915.1"/>
    </source>
</evidence>
<sequence length="92" mass="10764">MEYSSFNLIEKDNCYNLFDMDLNLNAVEFTPELDKRFDKMQGCGVSMEMILKGVLRKEENALYGHLGTNNSQLIVFEFVKYGKVKYHKLKVE</sequence>
<name>A0ABS7XV70_9FLAO</name>
<proteinExistence type="predicted"/>
<accession>A0ABS7XV70</accession>
<dbReference type="Proteomes" id="UP001198901">
    <property type="component" value="Unassembled WGS sequence"/>
</dbReference>